<evidence type="ECO:0000313" key="2">
    <source>
        <dbReference type="EMBL" id="EQD34475.1"/>
    </source>
</evidence>
<keyword evidence="1" id="KW-0472">Membrane</keyword>
<name>T0ZX08_9ZZZZ</name>
<organism evidence="2">
    <name type="scientific">mine drainage metagenome</name>
    <dbReference type="NCBI Taxonomy" id="410659"/>
    <lineage>
        <taxon>unclassified sequences</taxon>
        <taxon>metagenomes</taxon>
        <taxon>ecological metagenomes</taxon>
    </lineage>
</organism>
<keyword evidence="1 2" id="KW-0812">Transmembrane</keyword>
<evidence type="ECO:0000256" key="1">
    <source>
        <dbReference type="SAM" id="Phobius"/>
    </source>
</evidence>
<dbReference type="EMBL" id="AUZZ01007810">
    <property type="protein sequence ID" value="EQD40991.1"/>
    <property type="molecule type" value="Genomic_DNA"/>
</dbReference>
<protein>
    <submittedName>
        <fullName evidence="2">Transmembrane protein</fullName>
    </submittedName>
</protein>
<dbReference type="EMBL" id="AUZY01011480">
    <property type="protein sequence ID" value="EQD34475.1"/>
    <property type="molecule type" value="Genomic_DNA"/>
</dbReference>
<accession>T0ZX08</accession>
<dbReference type="Gene3D" id="3.40.30.10">
    <property type="entry name" value="Glutaredoxin"/>
    <property type="match status" value="1"/>
</dbReference>
<comment type="caution">
    <text evidence="2">The sequence shown here is derived from an EMBL/GenBank/DDBJ whole genome shotgun (WGS) entry which is preliminary data.</text>
</comment>
<feature type="transmembrane region" description="Helical" evidence="1">
    <location>
        <begin position="12"/>
        <end position="34"/>
    </location>
</feature>
<reference evidence="2" key="1">
    <citation type="submission" date="2013-08" db="EMBL/GenBank/DDBJ databases">
        <authorList>
            <person name="Mendez C."/>
            <person name="Richter M."/>
            <person name="Ferrer M."/>
            <person name="Sanchez J."/>
        </authorList>
    </citation>
    <scope>NUCLEOTIDE SEQUENCE</scope>
</reference>
<keyword evidence="1" id="KW-1133">Transmembrane helix</keyword>
<evidence type="ECO:0000313" key="3">
    <source>
        <dbReference type="EMBL" id="EQD40991.1"/>
    </source>
</evidence>
<sequence>MNKRPASAFPTWAILVAIAGVFVLPILIAALWYMNVNQWGVGRTTNYGHLITPPIQLHIEPLPLIVGHGHLMSRYFRGRWTLVYIGGSKCTPDCRAALYATRQIRLALGEDIRHVQRLYVVTGEPQKLGFLEDEDPDLTIVRAEGAKGKRFIHQFFKAADAHLGGRIYLVDPQGHLMMSYPAAVNPHGLMRDLKRLLTVSEIS</sequence>
<dbReference type="InterPro" id="IPR036249">
    <property type="entry name" value="Thioredoxin-like_sf"/>
</dbReference>
<dbReference type="AlphaFoldDB" id="T0ZX08"/>
<proteinExistence type="predicted"/>
<reference evidence="2" key="2">
    <citation type="journal article" date="2014" name="ISME J.">
        <title>Microbial stratification in low pH oxic and suboxic macroscopic growths along an acid mine drainage.</title>
        <authorList>
            <person name="Mendez-Garcia C."/>
            <person name="Mesa V."/>
            <person name="Sprenger R.R."/>
            <person name="Richter M."/>
            <person name="Diez M.S."/>
            <person name="Solano J."/>
            <person name="Bargiela R."/>
            <person name="Golyshina O.V."/>
            <person name="Manteca A."/>
            <person name="Ramos J.L."/>
            <person name="Gallego J.R."/>
            <person name="Llorente I."/>
            <person name="Martins Dos Santos V.A."/>
            <person name="Jensen O.N."/>
            <person name="Pelaez A.I."/>
            <person name="Sanchez J."/>
            <person name="Ferrer M."/>
        </authorList>
    </citation>
    <scope>NUCLEOTIDE SEQUENCE</scope>
</reference>
<dbReference type="SUPFAM" id="SSF52833">
    <property type="entry name" value="Thioredoxin-like"/>
    <property type="match status" value="1"/>
</dbReference>
<gene>
    <name evidence="2" type="ORF">B1B_17191</name>
    <name evidence="3" type="ORF">B2A_10848</name>
</gene>